<name>W6UCY3_ECHGR</name>
<evidence type="ECO:0000313" key="1">
    <source>
        <dbReference type="EMBL" id="EUB56157.1"/>
    </source>
</evidence>
<evidence type="ECO:0000313" key="2">
    <source>
        <dbReference type="Proteomes" id="UP000019149"/>
    </source>
</evidence>
<dbReference type="GeneID" id="36344677"/>
<protein>
    <submittedName>
        <fullName evidence="1">Uncharacterized protein</fullName>
    </submittedName>
</protein>
<proteinExistence type="predicted"/>
<dbReference type="RefSeq" id="XP_024347353.1">
    <property type="nucleotide sequence ID" value="XM_024498211.1"/>
</dbReference>
<dbReference type="EMBL" id="APAU02000126">
    <property type="protein sequence ID" value="EUB56157.1"/>
    <property type="molecule type" value="Genomic_DNA"/>
</dbReference>
<organism evidence="1 2">
    <name type="scientific">Echinococcus granulosus</name>
    <name type="common">Hydatid tapeworm</name>
    <dbReference type="NCBI Taxonomy" id="6210"/>
    <lineage>
        <taxon>Eukaryota</taxon>
        <taxon>Metazoa</taxon>
        <taxon>Spiralia</taxon>
        <taxon>Lophotrochozoa</taxon>
        <taxon>Platyhelminthes</taxon>
        <taxon>Cestoda</taxon>
        <taxon>Eucestoda</taxon>
        <taxon>Cyclophyllidea</taxon>
        <taxon>Taeniidae</taxon>
        <taxon>Echinococcus</taxon>
        <taxon>Echinococcus granulosus group</taxon>
    </lineage>
</organism>
<accession>W6UCY3</accession>
<dbReference type="KEGG" id="egl:EGR_08962"/>
<comment type="caution">
    <text evidence="1">The sequence shown here is derived from an EMBL/GenBank/DDBJ whole genome shotgun (WGS) entry which is preliminary data.</text>
</comment>
<gene>
    <name evidence="1" type="ORF">EGR_08962</name>
</gene>
<dbReference type="CTD" id="36344677"/>
<reference evidence="1 2" key="1">
    <citation type="journal article" date="2013" name="Nat. Genet.">
        <title>The genome of the hydatid tapeworm Echinococcus granulosus.</title>
        <authorList>
            <person name="Zheng H."/>
            <person name="Zhang W."/>
            <person name="Zhang L."/>
            <person name="Zhang Z."/>
            <person name="Li J."/>
            <person name="Lu G."/>
            <person name="Zhu Y."/>
            <person name="Wang Y."/>
            <person name="Huang Y."/>
            <person name="Liu J."/>
            <person name="Kang H."/>
            <person name="Chen J."/>
            <person name="Wang L."/>
            <person name="Chen A."/>
            <person name="Yu S."/>
            <person name="Gao Z."/>
            <person name="Jin L."/>
            <person name="Gu W."/>
            <person name="Wang Z."/>
            <person name="Zhao L."/>
            <person name="Shi B."/>
            <person name="Wen H."/>
            <person name="Lin R."/>
            <person name="Jones M.K."/>
            <person name="Brejova B."/>
            <person name="Vinar T."/>
            <person name="Zhao G."/>
            <person name="McManus D.P."/>
            <person name="Chen Z."/>
            <person name="Zhou Y."/>
            <person name="Wang S."/>
        </authorList>
    </citation>
    <scope>NUCLEOTIDE SEQUENCE [LARGE SCALE GENOMIC DNA]</scope>
</reference>
<dbReference type="Proteomes" id="UP000019149">
    <property type="component" value="Unassembled WGS sequence"/>
</dbReference>
<sequence>MNSPRIQLMLLIKMAANEDIQSDPVDVYSNRSRGQWDTAKDPRITPPITPSLSLRANALELVLDLIIASVKLLSVWAQLHPTWRRTTRSQRPVLSTPLVNQFFSAKIDSDLLRNEYMAYETGQIEQRRYLAWINL</sequence>
<keyword evidence="2" id="KW-1185">Reference proteome</keyword>
<dbReference type="AlphaFoldDB" id="W6UCY3"/>